<keyword evidence="2" id="KW-1185">Reference proteome</keyword>
<protein>
    <submittedName>
        <fullName evidence="1">Uncharacterized protein</fullName>
    </submittedName>
</protein>
<evidence type="ECO:0000313" key="2">
    <source>
        <dbReference type="Proteomes" id="UP001231124"/>
    </source>
</evidence>
<proteinExistence type="predicted"/>
<gene>
    <name evidence="1" type="ORF">QO012_001551</name>
</gene>
<comment type="caution">
    <text evidence="1">The sequence shown here is derived from an EMBL/GenBank/DDBJ whole genome shotgun (WGS) entry which is preliminary data.</text>
</comment>
<name>A0ABU0HXK4_9HYPH</name>
<dbReference type="Proteomes" id="UP001231124">
    <property type="component" value="Unassembled WGS sequence"/>
</dbReference>
<accession>A0ABU0HXK4</accession>
<dbReference type="EMBL" id="JAUSVP010000003">
    <property type="protein sequence ID" value="MDQ0447060.1"/>
    <property type="molecule type" value="Genomic_DNA"/>
</dbReference>
<reference evidence="1 2" key="1">
    <citation type="submission" date="2023-07" db="EMBL/GenBank/DDBJ databases">
        <title>Genomic Encyclopedia of Type Strains, Phase IV (KMG-IV): sequencing the most valuable type-strain genomes for metagenomic binning, comparative biology and taxonomic classification.</title>
        <authorList>
            <person name="Goeker M."/>
        </authorList>
    </citation>
    <scope>NUCLEOTIDE SEQUENCE [LARGE SCALE GENOMIC DNA]</scope>
    <source>
        <strain evidence="1 2">DSM 19013</strain>
    </source>
</reference>
<sequence>MRTVPIHAAATARGRPGRGCPLPLWRTRLPTDISEAELAAVTRAVSSAAILHERRWPAARSGDAAAAVAVAVGRLRGPGPEGAVSDLVMSNLLLVARRDGDPAARMVLSHALRALARRRGRGAGLVRLADAWSRRPAGGPRRNHQRRGR</sequence>
<evidence type="ECO:0000313" key="1">
    <source>
        <dbReference type="EMBL" id="MDQ0447060.1"/>
    </source>
</evidence>
<organism evidence="1 2">
    <name type="scientific">Methylobacterium aerolatum</name>
    <dbReference type="NCBI Taxonomy" id="418708"/>
    <lineage>
        <taxon>Bacteria</taxon>
        <taxon>Pseudomonadati</taxon>
        <taxon>Pseudomonadota</taxon>
        <taxon>Alphaproteobacteria</taxon>
        <taxon>Hyphomicrobiales</taxon>
        <taxon>Methylobacteriaceae</taxon>
        <taxon>Methylobacterium</taxon>
    </lineage>
</organism>